<proteinExistence type="predicted"/>
<accession>A0A624AY30</accession>
<dbReference type="Gene3D" id="3.90.1720.70">
    <property type="match status" value="1"/>
</dbReference>
<dbReference type="InterPro" id="IPR025562">
    <property type="entry name" value="Tae4"/>
</dbReference>
<comment type="caution">
    <text evidence="1">The sequence shown here is derived from an EMBL/GenBank/DDBJ whole genome shotgun (WGS) entry which is preliminary data.</text>
</comment>
<protein>
    <recommendedName>
        <fullName evidence="2">Cytoplasmic protein</fullName>
    </recommendedName>
</protein>
<dbReference type="EMBL" id="AALGYR010000001">
    <property type="protein sequence ID" value="ECZ5259599.1"/>
    <property type="molecule type" value="Genomic_DNA"/>
</dbReference>
<gene>
    <name evidence="1" type="ORF">AHQ27_01450</name>
</gene>
<evidence type="ECO:0000313" key="1">
    <source>
        <dbReference type="EMBL" id="ECZ5259599.1"/>
    </source>
</evidence>
<name>A0A624AY30_SALMO</name>
<dbReference type="AlphaFoldDB" id="A0A624AY30"/>
<sequence>MPGNATVKQNGKTIGKISLKRPSYNDVAQNYLSIFPTPGSVDPVFYAYFYIGGQVYKEHLRDPKAYGNACALRVSYALNISGMRIPEKVSVLPVTRNGGNRILRGGKDYVPDGDKLYYIYSVENMISFLEYAWGKPDKSINVPKGVSQLDSLKKMNKKGVIIFYISGYNDATGHATIWDGEKCLDGSTYYDPATHPNQTLTYIKFWELK</sequence>
<reference evidence="1" key="1">
    <citation type="submission" date="2018-07" db="EMBL/GenBank/DDBJ databases">
        <authorList>
            <consortium name="GenomeTrakr network: Whole genome sequencing for foodborne pathogen traceback"/>
        </authorList>
    </citation>
    <scope>NUCLEOTIDE SEQUENCE</scope>
    <source>
        <strain evidence="1">FDA00000044</strain>
    </source>
</reference>
<evidence type="ECO:0008006" key="2">
    <source>
        <dbReference type="Google" id="ProtNLM"/>
    </source>
</evidence>
<dbReference type="Pfam" id="PF14113">
    <property type="entry name" value="Tae4"/>
    <property type="match status" value="1"/>
</dbReference>
<organism evidence="1">
    <name type="scientific">Salmonella montevideo</name>
    <dbReference type="NCBI Taxonomy" id="115981"/>
    <lineage>
        <taxon>Bacteria</taxon>
        <taxon>Pseudomonadati</taxon>
        <taxon>Pseudomonadota</taxon>
        <taxon>Gammaproteobacteria</taxon>
        <taxon>Enterobacterales</taxon>
        <taxon>Enterobacteriaceae</taxon>
        <taxon>Salmonella</taxon>
    </lineage>
</organism>